<keyword evidence="2" id="KW-1185">Reference proteome</keyword>
<dbReference type="PANTHER" id="PTHR43615">
    <property type="entry name" value="PHOSPHOENOLPYRUVATE SYNTHASE-RELATED"/>
    <property type="match status" value="1"/>
</dbReference>
<sequence length="105" mass="11935">MDFLRQGYTRLAELLVHEGRLPEEELIFFLRHNEIGKLIKTRSARLINKANRRRKLMPTLMAMQFPEIMTGYPTPIEDDENDAVPTTSELTGMPVSHVLSGPNAG</sequence>
<dbReference type="Proteomes" id="UP000695022">
    <property type="component" value="Unplaced"/>
</dbReference>
<reference evidence="3" key="1">
    <citation type="submission" date="2025-08" db="UniProtKB">
        <authorList>
            <consortium name="RefSeq"/>
        </authorList>
    </citation>
    <scope>IDENTIFICATION</scope>
</reference>
<accession>A0ABM1ETZ6</accession>
<evidence type="ECO:0000313" key="3">
    <source>
        <dbReference type="RefSeq" id="XP_014675667.1"/>
    </source>
</evidence>
<dbReference type="PANTHER" id="PTHR43615:SF1">
    <property type="entry name" value="PPDK_N DOMAIN-CONTAINING PROTEIN"/>
    <property type="match status" value="1"/>
</dbReference>
<dbReference type="RefSeq" id="XP_014675667.1">
    <property type="nucleotide sequence ID" value="XM_014820181.1"/>
</dbReference>
<dbReference type="GeneID" id="106815680"/>
<name>A0ABM1ETZ6_PRICU</name>
<dbReference type="InterPro" id="IPR051549">
    <property type="entry name" value="PEP_Utilizing_Enz"/>
</dbReference>
<gene>
    <name evidence="3" type="primary">LOC106815680</name>
</gene>
<evidence type="ECO:0000313" key="2">
    <source>
        <dbReference type="Proteomes" id="UP000695022"/>
    </source>
</evidence>
<feature type="region of interest" description="Disordered" evidence="1">
    <location>
        <begin position="71"/>
        <end position="105"/>
    </location>
</feature>
<evidence type="ECO:0000256" key="1">
    <source>
        <dbReference type="SAM" id="MobiDB-lite"/>
    </source>
</evidence>
<proteinExistence type="predicted"/>
<organism evidence="2 3">
    <name type="scientific">Priapulus caudatus</name>
    <name type="common">Priapulid worm</name>
    <dbReference type="NCBI Taxonomy" id="37621"/>
    <lineage>
        <taxon>Eukaryota</taxon>
        <taxon>Metazoa</taxon>
        <taxon>Ecdysozoa</taxon>
        <taxon>Scalidophora</taxon>
        <taxon>Priapulida</taxon>
        <taxon>Priapulimorpha</taxon>
        <taxon>Priapulimorphida</taxon>
        <taxon>Priapulidae</taxon>
        <taxon>Priapulus</taxon>
    </lineage>
</organism>
<protein>
    <submittedName>
        <fullName evidence="3">Uncharacterized protein LOC106815680</fullName>
    </submittedName>
</protein>